<dbReference type="CDD" id="cd12087">
    <property type="entry name" value="TM_EGFR-like"/>
    <property type="match status" value="1"/>
</dbReference>
<proteinExistence type="predicted"/>
<protein>
    <submittedName>
        <fullName evidence="4">Methionine vitamin-b12</fullName>
    </submittedName>
</protein>
<dbReference type="EMBL" id="DF839580">
    <property type="protein sequence ID" value="GAT44131.1"/>
    <property type="molecule type" value="Genomic_DNA"/>
</dbReference>
<gene>
    <name evidence="4" type="ORF">MCHLO_01772</name>
</gene>
<keyword evidence="2" id="KW-0472">Membrane</keyword>
<reference evidence="4" key="1">
    <citation type="submission" date="2014-09" db="EMBL/GenBank/DDBJ databases">
        <title>Genome sequence of the luminous mushroom Mycena chlorophos for searching fungal bioluminescence genes.</title>
        <authorList>
            <person name="Tanaka Y."/>
            <person name="Kasuga D."/>
            <person name="Oba Y."/>
            <person name="Hase S."/>
            <person name="Sato K."/>
            <person name="Oba Y."/>
            <person name="Sakakibara Y."/>
        </authorList>
    </citation>
    <scope>NUCLEOTIDE SEQUENCE</scope>
</reference>
<dbReference type="CDD" id="cd03311">
    <property type="entry name" value="CIMS_C_terminal_like"/>
    <property type="match status" value="1"/>
</dbReference>
<dbReference type="PANTHER" id="PTHR43844:SF2">
    <property type="entry name" value="SYNTHASE, VITAMIN-B12 INDEPENDENT, PUTATIVE (AFU_ORTHOLOGUE AFUA_3G12060)-RELATED"/>
    <property type="match status" value="1"/>
</dbReference>
<feature type="region of interest" description="Disordered" evidence="1">
    <location>
        <begin position="810"/>
        <end position="875"/>
    </location>
</feature>
<keyword evidence="5" id="KW-1185">Reference proteome</keyword>
<name>A0ABQ0KZ03_MYCCL</name>
<organism evidence="4 5">
    <name type="scientific">Mycena chlorophos</name>
    <name type="common">Agaric fungus</name>
    <name type="synonym">Agaricus chlorophos</name>
    <dbReference type="NCBI Taxonomy" id="658473"/>
    <lineage>
        <taxon>Eukaryota</taxon>
        <taxon>Fungi</taxon>
        <taxon>Dikarya</taxon>
        <taxon>Basidiomycota</taxon>
        <taxon>Agaricomycotina</taxon>
        <taxon>Agaricomycetes</taxon>
        <taxon>Agaricomycetidae</taxon>
        <taxon>Agaricales</taxon>
        <taxon>Marasmiineae</taxon>
        <taxon>Mycenaceae</taxon>
        <taxon>Mycena</taxon>
    </lineage>
</organism>
<feature type="transmembrane region" description="Helical" evidence="2">
    <location>
        <begin position="699"/>
        <end position="724"/>
    </location>
</feature>
<dbReference type="PANTHER" id="PTHR43844">
    <property type="entry name" value="METHIONINE SYNTHASE"/>
    <property type="match status" value="1"/>
</dbReference>
<dbReference type="SUPFAM" id="SSF51726">
    <property type="entry name" value="UROD/MetE-like"/>
    <property type="match status" value="1"/>
</dbReference>
<feature type="region of interest" description="Disordered" evidence="1">
    <location>
        <begin position="666"/>
        <end position="696"/>
    </location>
</feature>
<sequence length="875" mass="94754">MTASLKQRPPFRVEHVGSLIRPKPLLEKRALLEQGKCTRDDLKAEEDAACAHVVQLQQQLGLGTITDGEMRRAIYHEGVFDKMEGIVAGPRPLTEFSNYWPYVQILGNLGLKEFGSCYCTGKIKRTVPFFVEQFKALKALVPPEDVSRLKVNICPPGWFHQFHGPNQTYDKAVYSNDAEYFDDIAVAYRAEIAELYELGCRNIQFDDPTFCFFCNDDSMTAMRAAGDDPDELLNTYIRAINLCTAGRPEALNIGLHMCRGNYMGMHFDQGGYERVAEKIFTQLDVDTYYLEYDDEGRCGSFHPLRYLPLNKMVVLGMVTTKRPELEDPEVLKARVLDAAEVLVAGSPPRSKEEALNQYVFLCFAFCGEPEPAIRICISPQCGFASVWQGNPVTEEDIKAKIRVLQTDDVICVSKAPPVVASPSLAKYRRQRREGSSHVWSSFLDGLSPLPHTPMTLYLLLFAGVAAATFSFTSTPTLTQCDPVQVNWTGGSGTGYRLHVLPTFGIPLNISIPDSAYTNGQGTFSTTLVANRSEQMVLTMSDSSGFGAGGTTPLFTVGASLGGNCDLTAQKLGFTYGLDPTPSQCGESVFSNYLETHAVAPVSIFGVIPGGSSLQLSPGSADTFDWKVNIFNGTNVIILMTDANGNSGGSELFNIGLSGDTSCITQNSPSTTTASSTASTGTSSASSSATAASSSSGSNIGAIAGSVLGALIFLAVLVTLGLFFLQQWQKKKRAAAGGRSDFRRSVRPMDSELDLAASGTPISAFHDASPHPPAHYRPHSDYLSQTGSERGANPFDSTVSLHAASSTHHLSTVDPFLDQTTGSPTSSSQRKSGMSSYRPTRYIVHTDAEDEEIPPNEDGVVELPPSYSARRNLPPP</sequence>
<evidence type="ECO:0000313" key="5">
    <source>
        <dbReference type="Proteomes" id="UP000815677"/>
    </source>
</evidence>
<feature type="domain" description="Cobalamin-independent methionine synthase MetE C-terminal/archaeal" evidence="3">
    <location>
        <begin position="178"/>
        <end position="384"/>
    </location>
</feature>
<dbReference type="InterPro" id="IPR002629">
    <property type="entry name" value="Met_Synth_C/arc"/>
</dbReference>
<evidence type="ECO:0000256" key="1">
    <source>
        <dbReference type="SAM" id="MobiDB-lite"/>
    </source>
</evidence>
<evidence type="ECO:0000259" key="3">
    <source>
        <dbReference type="Pfam" id="PF01717"/>
    </source>
</evidence>
<keyword evidence="2" id="KW-0812">Transmembrane</keyword>
<dbReference type="Proteomes" id="UP000815677">
    <property type="component" value="Unassembled WGS sequence"/>
</dbReference>
<keyword evidence="2" id="KW-1133">Transmembrane helix</keyword>
<evidence type="ECO:0000313" key="4">
    <source>
        <dbReference type="EMBL" id="GAT44131.1"/>
    </source>
</evidence>
<dbReference type="Pfam" id="PF01717">
    <property type="entry name" value="Meth_synt_2"/>
    <property type="match status" value="1"/>
</dbReference>
<dbReference type="Gene3D" id="3.20.20.210">
    <property type="match status" value="1"/>
</dbReference>
<feature type="compositionally biased region" description="Polar residues" evidence="1">
    <location>
        <begin position="817"/>
        <end position="837"/>
    </location>
</feature>
<evidence type="ECO:0000256" key="2">
    <source>
        <dbReference type="SAM" id="Phobius"/>
    </source>
</evidence>
<accession>A0ABQ0KZ03</accession>
<dbReference type="InterPro" id="IPR038071">
    <property type="entry name" value="UROD/MetE-like_sf"/>
</dbReference>
<feature type="compositionally biased region" description="Low complexity" evidence="1">
    <location>
        <begin position="669"/>
        <end position="696"/>
    </location>
</feature>